<dbReference type="PANTHER" id="PTHR10492">
    <property type="match status" value="1"/>
</dbReference>
<dbReference type="AlphaFoldDB" id="A0A8X6I3D2"/>
<keyword evidence="1" id="KW-0378">Hydrolase</keyword>
<dbReference type="Pfam" id="PF20700">
    <property type="entry name" value="Mutator"/>
    <property type="match status" value="1"/>
</dbReference>
<evidence type="ECO:0000259" key="4">
    <source>
        <dbReference type="Pfam" id="PF20700"/>
    </source>
</evidence>
<dbReference type="InterPro" id="IPR049012">
    <property type="entry name" value="Mutator_transp_dom"/>
</dbReference>
<dbReference type="InterPro" id="IPR010285">
    <property type="entry name" value="DNA_helicase_pif1-like_DEAD"/>
</dbReference>
<sequence length="419" mass="46734">MPPPTGFAAASFDAELRREQNYNVLDLQSYVSANIPKLTLDQKGIYDQIMQTINSGNEKIFFLNAPGETGKIFLIKLILVAVRYQNDIALALASSGIAATLLPGAIENLKVGHQKEGVCVHPKYKRDGEKNHMQSDFDSNMCAKNSDILLAETSIIMHTENSISDEGSDAGENEQYLNASASKFQMFPSTSTSTFCPSEKSTYVLMNNDMWSSLLCNIKCDECDMCSLDVECNGAYGFSSKIELKCKSCKKIFNSVFSSPRDDDSKCFEANKKLVEAFLKIGKGHAALELFSMAIGIHAMDKKTFSKCLLKLYEEKCSFKEDILEISRKVVRKHHEDLLGTANGGYNFGCFNSLAIEHNELSAVSVDIFHERDKRRLAQSEKKNSSDWKKKRISNKLAKSSKITRNIKKEGETYGPGKF</sequence>
<keyword evidence="1" id="KW-0347">Helicase</keyword>
<reference evidence="5" key="1">
    <citation type="submission" date="2020-08" db="EMBL/GenBank/DDBJ databases">
        <title>Multicomponent nature underlies the extraordinary mechanical properties of spider dragline silk.</title>
        <authorList>
            <person name="Kono N."/>
            <person name="Nakamura H."/>
            <person name="Mori M."/>
            <person name="Yoshida Y."/>
            <person name="Ohtoshi R."/>
            <person name="Malay A.D."/>
            <person name="Moran D.A.P."/>
            <person name="Tomita M."/>
            <person name="Numata K."/>
            <person name="Arakawa K."/>
        </authorList>
    </citation>
    <scope>NUCLEOTIDE SEQUENCE</scope>
</reference>
<feature type="region of interest" description="Disordered" evidence="2">
    <location>
        <begin position="379"/>
        <end position="419"/>
    </location>
</feature>
<dbReference type="GO" id="GO:0006281">
    <property type="term" value="P:DNA repair"/>
    <property type="evidence" value="ECO:0007669"/>
    <property type="project" value="UniProtKB-KW"/>
</dbReference>
<dbReference type="GO" id="GO:0043139">
    <property type="term" value="F:5'-3' DNA helicase activity"/>
    <property type="evidence" value="ECO:0007669"/>
    <property type="project" value="UniProtKB-EC"/>
</dbReference>
<evidence type="ECO:0000259" key="3">
    <source>
        <dbReference type="Pfam" id="PF05970"/>
    </source>
</evidence>
<dbReference type="GO" id="GO:0016787">
    <property type="term" value="F:hydrolase activity"/>
    <property type="evidence" value="ECO:0007669"/>
    <property type="project" value="UniProtKB-KW"/>
</dbReference>
<dbReference type="Proteomes" id="UP000886998">
    <property type="component" value="Unassembled WGS sequence"/>
</dbReference>
<comment type="cofactor">
    <cofactor evidence="1">
        <name>Mg(2+)</name>
        <dbReference type="ChEBI" id="CHEBI:18420"/>
    </cofactor>
</comment>
<dbReference type="GO" id="GO:0000723">
    <property type="term" value="P:telomere maintenance"/>
    <property type="evidence" value="ECO:0007669"/>
    <property type="project" value="InterPro"/>
</dbReference>
<protein>
    <recommendedName>
        <fullName evidence="1">ATP-dependent DNA helicase</fullName>
        <ecNumber evidence="1">5.6.2.3</ecNumber>
    </recommendedName>
</protein>
<dbReference type="PANTHER" id="PTHR10492:SF57">
    <property type="entry name" value="ATP-DEPENDENT DNA HELICASE"/>
    <property type="match status" value="1"/>
</dbReference>
<keyword evidence="1" id="KW-0547">Nucleotide-binding</keyword>
<feature type="domain" description="DNA helicase Pif1-like DEAD-box helicase" evidence="3">
    <location>
        <begin position="38"/>
        <end position="105"/>
    </location>
</feature>
<dbReference type="OrthoDB" id="5986605at2759"/>
<name>A0A8X6I3D2_9ARAC</name>
<dbReference type="GO" id="GO:0005524">
    <property type="term" value="F:ATP binding"/>
    <property type="evidence" value="ECO:0007669"/>
    <property type="project" value="UniProtKB-KW"/>
</dbReference>
<dbReference type="EC" id="5.6.2.3" evidence="1"/>
<dbReference type="GO" id="GO:0006310">
    <property type="term" value="P:DNA recombination"/>
    <property type="evidence" value="ECO:0007669"/>
    <property type="project" value="UniProtKB-KW"/>
</dbReference>
<evidence type="ECO:0000313" key="6">
    <source>
        <dbReference type="Proteomes" id="UP000886998"/>
    </source>
</evidence>
<keyword evidence="1" id="KW-0233">DNA recombination</keyword>
<comment type="caution">
    <text evidence="5">The sequence shown here is derived from an EMBL/GenBank/DDBJ whole genome shotgun (WGS) entry which is preliminary data.</text>
</comment>
<comment type="catalytic activity">
    <reaction evidence="1">
        <text>ATP + H2O = ADP + phosphate + H(+)</text>
        <dbReference type="Rhea" id="RHEA:13065"/>
        <dbReference type="ChEBI" id="CHEBI:15377"/>
        <dbReference type="ChEBI" id="CHEBI:15378"/>
        <dbReference type="ChEBI" id="CHEBI:30616"/>
        <dbReference type="ChEBI" id="CHEBI:43474"/>
        <dbReference type="ChEBI" id="CHEBI:456216"/>
        <dbReference type="EC" id="5.6.2.3"/>
    </reaction>
</comment>
<evidence type="ECO:0000256" key="1">
    <source>
        <dbReference type="RuleBase" id="RU363044"/>
    </source>
</evidence>
<keyword evidence="6" id="KW-1185">Reference proteome</keyword>
<feature type="compositionally biased region" description="Basic and acidic residues" evidence="2">
    <location>
        <begin position="379"/>
        <end position="388"/>
    </location>
</feature>
<dbReference type="EMBL" id="BMAV01023981">
    <property type="protein sequence ID" value="GFS29158.1"/>
    <property type="molecule type" value="Genomic_DNA"/>
</dbReference>
<evidence type="ECO:0000313" key="5">
    <source>
        <dbReference type="EMBL" id="GFS29158.1"/>
    </source>
</evidence>
<comment type="similarity">
    <text evidence="1">Belongs to the helicase family.</text>
</comment>
<dbReference type="InterPro" id="IPR027417">
    <property type="entry name" value="P-loop_NTPase"/>
</dbReference>
<evidence type="ECO:0000256" key="2">
    <source>
        <dbReference type="SAM" id="MobiDB-lite"/>
    </source>
</evidence>
<proteinExistence type="inferred from homology"/>
<keyword evidence="1" id="KW-0234">DNA repair</keyword>
<feature type="domain" description="Mutator-like transposase" evidence="4">
    <location>
        <begin position="209"/>
        <end position="309"/>
    </location>
</feature>
<keyword evidence="1" id="KW-0067">ATP-binding</keyword>
<organism evidence="5 6">
    <name type="scientific">Trichonephila inaurata madagascariensis</name>
    <dbReference type="NCBI Taxonomy" id="2747483"/>
    <lineage>
        <taxon>Eukaryota</taxon>
        <taxon>Metazoa</taxon>
        <taxon>Ecdysozoa</taxon>
        <taxon>Arthropoda</taxon>
        <taxon>Chelicerata</taxon>
        <taxon>Arachnida</taxon>
        <taxon>Araneae</taxon>
        <taxon>Araneomorphae</taxon>
        <taxon>Entelegynae</taxon>
        <taxon>Araneoidea</taxon>
        <taxon>Nephilidae</taxon>
        <taxon>Trichonephila</taxon>
        <taxon>Trichonephila inaurata</taxon>
    </lineage>
</organism>
<gene>
    <name evidence="5" type="primary">AVEN_249099_1</name>
    <name evidence="5" type="ORF">TNIN_46381</name>
</gene>
<keyword evidence="1" id="KW-0227">DNA damage</keyword>
<dbReference type="Pfam" id="PF05970">
    <property type="entry name" value="PIF1"/>
    <property type="match status" value="1"/>
</dbReference>
<accession>A0A8X6I3D2</accession>
<dbReference type="Gene3D" id="3.40.50.300">
    <property type="entry name" value="P-loop containing nucleotide triphosphate hydrolases"/>
    <property type="match status" value="1"/>
</dbReference>